<evidence type="ECO:0000256" key="4">
    <source>
        <dbReference type="ARBA" id="ARBA00023136"/>
    </source>
</evidence>
<keyword evidence="4 6" id="KW-0472">Membrane</keyword>
<dbReference type="GO" id="GO:0016020">
    <property type="term" value="C:membrane"/>
    <property type="evidence" value="ECO:0007669"/>
    <property type="project" value="UniProtKB-SubCell"/>
</dbReference>
<feature type="transmembrane region" description="Helical" evidence="6">
    <location>
        <begin position="127"/>
        <end position="144"/>
    </location>
</feature>
<feature type="domain" description="O-antigen ligase-related" evidence="7">
    <location>
        <begin position="299"/>
        <end position="435"/>
    </location>
</feature>
<dbReference type="EMBL" id="VOSW01000034">
    <property type="protein sequence ID" value="KAE8758346.1"/>
    <property type="molecule type" value="Genomic_DNA"/>
</dbReference>
<evidence type="ECO:0000256" key="6">
    <source>
        <dbReference type="SAM" id="Phobius"/>
    </source>
</evidence>
<reference evidence="8 9" key="1">
    <citation type="journal article" date="2020" name="Int. J. Syst. Evol. Microbiol.">
        <title>Paraburkholderia madseniana sp. nov., a phenolic acid-degrading bacterium isolated from acidic forest soil.</title>
        <authorList>
            <person name="Wilhelm R.C."/>
            <person name="Murphy S.J.L."/>
            <person name="Feriancek N.M."/>
            <person name="Karasz D.C."/>
            <person name="DeRito C.M."/>
            <person name="Newman J.D."/>
            <person name="Buckley D.H."/>
        </authorList>
    </citation>
    <scope>NUCLEOTIDE SEQUENCE [LARGE SCALE GENOMIC DNA]</scope>
    <source>
        <strain evidence="8 9">RP11</strain>
    </source>
</reference>
<comment type="subcellular location">
    <subcellularLocation>
        <location evidence="1">Membrane</location>
        <topology evidence="1">Multi-pass membrane protein</topology>
    </subcellularLocation>
</comment>
<gene>
    <name evidence="8" type="ORF">FSO04_19085</name>
</gene>
<evidence type="ECO:0000313" key="8">
    <source>
        <dbReference type="EMBL" id="KAE8758346.1"/>
    </source>
</evidence>
<feature type="transmembrane region" description="Helical" evidence="6">
    <location>
        <begin position="423"/>
        <end position="444"/>
    </location>
</feature>
<dbReference type="Proteomes" id="UP000463700">
    <property type="component" value="Unassembled WGS sequence"/>
</dbReference>
<feature type="transmembrane region" description="Helical" evidence="6">
    <location>
        <begin position="456"/>
        <end position="476"/>
    </location>
</feature>
<evidence type="ECO:0000256" key="3">
    <source>
        <dbReference type="ARBA" id="ARBA00022989"/>
    </source>
</evidence>
<name>A0A6N6WD02_9BURK</name>
<proteinExistence type="predicted"/>
<comment type="caution">
    <text evidence="8">The sequence shown here is derived from an EMBL/GenBank/DDBJ whole genome shotgun (WGS) entry which is preliminary data.</text>
</comment>
<accession>A0A6N6WD02</accession>
<feature type="transmembrane region" description="Helical" evidence="6">
    <location>
        <begin position="482"/>
        <end position="501"/>
    </location>
</feature>
<dbReference type="RefSeq" id="WP_154561371.1">
    <property type="nucleotide sequence ID" value="NZ_VOSW01000034.1"/>
</dbReference>
<feature type="compositionally biased region" description="Polar residues" evidence="5">
    <location>
        <begin position="1"/>
        <end position="18"/>
    </location>
</feature>
<dbReference type="PANTHER" id="PTHR37422:SF13">
    <property type="entry name" value="LIPOPOLYSACCHARIDE BIOSYNTHESIS PROTEIN PA4999-RELATED"/>
    <property type="match status" value="1"/>
</dbReference>
<organism evidence="8 9">
    <name type="scientific">Paraburkholderia madseniana</name>
    <dbReference type="NCBI Taxonomy" id="2599607"/>
    <lineage>
        <taxon>Bacteria</taxon>
        <taxon>Pseudomonadati</taxon>
        <taxon>Pseudomonadota</taxon>
        <taxon>Betaproteobacteria</taxon>
        <taxon>Burkholderiales</taxon>
        <taxon>Burkholderiaceae</taxon>
        <taxon>Paraburkholderia</taxon>
    </lineage>
</organism>
<dbReference type="Pfam" id="PF04932">
    <property type="entry name" value="Wzy_C"/>
    <property type="match status" value="1"/>
</dbReference>
<dbReference type="PANTHER" id="PTHR37422">
    <property type="entry name" value="TEICHURONIC ACID BIOSYNTHESIS PROTEIN TUAE"/>
    <property type="match status" value="1"/>
</dbReference>
<dbReference type="OrthoDB" id="7295126at2"/>
<evidence type="ECO:0000256" key="5">
    <source>
        <dbReference type="SAM" id="MobiDB-lite"/>
    </source>
</evidence>
<evidence type="ECO:0000259" key="7">
    <source>
        <dbReference type="Pfam" id="PF04932"/>
    </source>
</evidence>
<keyword evidence="3 6" id="KW-1133">Transmembrane helix</keyword>
<feature type="transmembrane region" description="Helical" evidence="6">
    <location>
        <begin position="180"/>
        <end position="199"/>
    </location>
</feature>
<protein>
    <recommendedName>
        <fullName evidence="7">O-antigen ligase-related domain-containing protein</fullName>
    </recommendedName>
</protein>
<feature type="transmembrane region" description="Helical" evidence="6">
    <location>
        <begin position="211"/>
        <end position="229"/>
    </location>
</feature>
<keyword evidence="2 6" id="KW-0812">Transmembrane</keyword>
<feature type="transmembrane region" description="Helical" evidence="6">
    <location>
        <begin position="331"/>
        <end position="349"/>
    </location>
</feature>
<dbReference type="InterPro" id="IPR051533">
    <property type="entry name" value="WaaL-like"/>
</dbReference>
<feature type="transmembrane region" description="Helical" evidence="6">
    <location>
        <begin position="52"/>
        <end position="70"/>
    </location>
</feature>
<evidence type="ECO:0000256" key="2">
    <source>
        <dbReference type="ARBA" id="ARBA00022692"/>
    </source>
</evidence>
<sequence>MVRTLITPSTQVGLSTSPGKPRALPGEAFVPERATPRAPAARPRRKGLRHPLSLPVLLFAMTLGLILLHQGGLVEYFFPLGAFGVALVLYWRSPAHYIGFVCWLFFLTPEVRRLADFVNGSFNQQSPIMVATLLAVSLTGLTLLKHVSLLGQRRAAPLVLIVIALLYAFVVGMAQVGPAAATFTLINWLYPVMVAFYLTVTWRHYPDYHRVLLKTFVYGGLLMSLYGLLEFVSPMPWDAFWLISSKMLSEGQPVPFGMRVSSTMNSCGPFAVTLMTILLMSLAARGKARIVLGCVGVPVLLLTSARSTWGGFAIALVYSFVMLDGKSRRRLMAGVLGLAVVAAAPLMMIDQVAEPVLQRLSTIQDLGKDDSYQARAEFYKSFMSSALTDIAGQGLGTTGLGSKLSDDTASQARLNFDSGLMEVPFVMGWPGTLLYTTGIVMLLWRAYRASRQHPTDLLAVSGVGVAVAIFSMMVFINTLTAVSGMFFFLGVTLPVISLRYARERHGAVAAAPARF</sequence>
<dbReference type="AlphaFoldDB" id="A0A6N6WD02"/>
<feature type="transmembrane region" description="Helical" evidence="6">
    <location>
        <begin position="156"/>
        <end position="174"/>
    </location>
</feature>
<feature type="region of interest" description="Disordered" evidence="5">
    <location>
        <begin position="1"/>
        <end position="26"/>
    </location>
</feature>
<evidence type="ECO:0000256" key="1">
    <source>
        <dbReference type="ARBA" id="ARBA00004141"/>
    </source>
</evidence>
<evidence type="ECO:0000313" key="9">
    <source>
        <dbReference type="Proteomes" id="UP000463700"/>
    </source>
</evidence>
<dbReference type="InterPro" id="IPR007016">
    <property type="entry name" value="O-antigen_ligase-rel_domated"/>
</dbReference>
<feature type="transmembrane region" description="Helical" evidence="6">
    <location>
        <begin position="256"/>
        <end position="279"/>
    </location>
</feature>